<evidence type="ECO:0000313" key="2">
    <source>
        <dbReference type="Proteomes" id="UP000236630"/>
    </source>
</evidence>
<evidence type="ECO:0008006" key="3">
    <source>
        <dbReference type="Google" id="ProtNLM"/>
    </source>
</evidence>
<organism evidence="1 2">
    <name type="scientific">Citrus unshiu</name>
    <name type="common">Satsuma mandarin</name>
    <name type="synonym">Citrus nobilis var. unshiu</name>
    <dbReference type="NCBI Taxonomy" id="55188"/>
    <lineage>
        <taxon>Eukaryota</taxon>
        <taxon>Viridiplantae</taxon>
        <taxon>Streptophyta</taxon>
        <taxon>Embryophyta</taxon>
        <taxon>Tracheophyta</taxon>
        <taxon>Spermatophyta</taxon>
        <taxon>Magnoliopsida</taxon>
        <taxon>eudicotyledons</taxon>
        <taxon>Gunneridae</taxon>
        <taxon>Pentapetalae</taxon>
        <taxon>rosids</taxon>
        <taxon>malvids</taxon>
        <taxon>Sapindales</taxon>
        <taxon>Rutaceae</taxon>
        <taxon>Aurantioideae</taxon>
        <taxon>Citrus</taxon>
    </lineage>
</organism>
<keyword evidence="2" id="KW-1185">Reference proteome</keyword>
<dbReference type="AlphaFoldDB" id="A0A2H5QKS9"/>
<accession>A0A2H5QKS9</accession>
<reference evidence="1 2" key="1">
    <citation type="journal article" date="2017" name="Front. Genet.">
        <title>Draft sequencing of the heterozygous diploid genome of Satsuma (Citrus unshiu Marc.) using a hybrid assembly approach.</title>
        <authorList>
            <person name="Shimizu T."/>
            <person name="Tanizawa Y."/>
            <person name="Mochizuki T."/>
            <person name="Nagasaki H."/>
            <person name="Yoshioka T."/>
            <person name="Toyoda A."/>
            <person name="Fujiyama A."/>
            <person name="Kaminuma E."/>
            <person name="Nakamura Y."/>
        </authorList>
    </citation>
    <scope>NUCLEOTIDE SEQUENCE [LARGE SCALE GENOMIC DNA]</scope>
    <source>
        <strain evidence="2">cv. Miyagawa wase</strain>
    </source>
</reference>
<dbReference type="Pfam" id="PF14223">
    <property type="entry name" value="Retrotran_gag_2"/>
    <property type="match status" value="1"/>
</dbReference>
<protein>
    <recommendedName>
        <fullName evidence="3">Retrotransposon Copia-like N-terminal domain-containing protein</fullName>
    </recommendedName>
</protein>
<dbReference type="STRING" id="55188.A0A2H5QKS9"/>
<dbReference type="Proteomes" id="UP000236630">
    <property type="component" value="Unassembled WGS sequence"/>
</dbReference>
<dbReference type="EMBL" id="BDQV01000458">
    <property type="protein sequence ID" value="GAY65183.1"/>
    <property type="molecule type" value="Genomic_DNA"/>
</dbReference>
<proteinExistence type="predicted"/>
<sequence length="217" mass="24479">MASSSNTTTLSNSTNANQSSQISFLFSNPIKLDRSNFLIWRKQVLTSIRGNRLEDFISENQIIPEQHIIQTTVDGSVQKVDNPAYINWRAQDQILLGWLLSSVNEGILNSILNCDNSRDAWRSIEKQFRAQSEAKIMQLRYELNVLRKESMSVEEYCLKVKILADKLACAGSPMSKRDLLMQVLNGLGTGYLDLASIIIANKMSYDDAYALLLTHEA</sequence>
<dbReference type="PANTHER" id="PTHR47481:SF22">
    <property type="entry name" value="RETROTRANSPOSON GAG DOMAIN-CONTAINING PROTEIN"/>
    <property type="match status" value="1"/>
</dbReference>
<name>A0A2H5QKS9_CITUN</name>
<evidence type="ECO:0000313" key="1">
    <source>
        <dbReference type="EMBL" id="GAY65183.1"/>
    </source>
</evidence>
<dbReference type="PANTHER" id="PTHR47481">
    <property type="match status" value="1"/>
</dbReference>
<gene>
    <name evidence="1" type="ORF">CUMW_239250</name>
</gene>
<comment type="caution">
    <text evidence="1">The sequence shown here is derived from an EMBL/GenBank/DDBJ whole genome shotgun (WGS) entry which is preliminary data.</text>
</comment>